<protein>
    <submittedName>
        <fullName evidence="1">Uncharacterized protein</fullName>
    </submittedName>
</protein>
<dbReference type="Proteomes" id="UP000472372">
    <property type="component" value="Chromosome 2"/>
</dbReference>
<organism evidence="1 2">
    <name type="scientific">Pyrenophora teres f. teres</name>
    <dbReference type="NCBI Taxonomy" id="97479"/>
    <lineage>
        <taxon>Eukaryota</taxon>
        <taxon>Fungi</taxon>
        <taxon>Dikarya</taxon>
        <taxon>Ascomycota</taxon>
        <taxon>Pezizomycotina</taxon>
        <taxon>Dothideomycetes</taxon>
        <taxon>Pleosporomycetidae</taxon>
        <taxon>Pleosporales</taxon>
        <taxon>Pleosporineae</taxon>
        <taxon>Pleosporaceae</taxon>
        <taxon>Pyrenophora</taxon>
    </lineage>
</organism>
<dbReference type="EMBL" id="HG992978">
    <property type="protein sequence ID" value="CAE7009140.1"/>
    <property type="molecule type" value="Genomic_DNA"/>
</dbReference>
<sequence>MAPSTAGLGRPNNNALLAVLAVLSAVGMYCVRISCIVHDLPVDFLDVAKTAILPNGVKMRKDYVGIKPIDENLSLLVAAFIYGPTKWNEAFYWQQVHFLGQIAVIIAIMNVEACRERNQTSWLKYTAIWTFLYQNLGGAILIPIWWLLLHRMSGPKSYFGSGRAVPLKYARLILPGTIIFYVLPTIVMLLPHEKLSTHESTIAFWQFSPILVNIPLWFASLFSSSSTYQKNKNADILHLRILYVFLFILSVAVHWYTIVGISTSENPDVTGARIFVPSTYTWKKSMDWGLLFIFQGDWLVVGMTYLIASWVALSDVQRLKKGAASVENVLEGFIAVMTIAIGGGPGAALAAVWFWREGKMAEVEGGMAVKKGQ</sequence>
<accession>A0A6S6VVA1</accession>
<gene>
    <name evidence="1" type="ORF">PTTW11_01795</name>
</gene>
<dbReference type="AlphaFoldDB" id="A0A6S6VVA1"/>
<reference evidence="1" key="1">
    <citation type="submission" date="2021-02" db="EMBL/GenBank/DDBJ databases">
        <authorList>
            <person name="Syme A R."/>
            <person name="Syme A R."/>
            <person name="Moolhuijzen P."/>
        </authorList>
    </citation>
    <scope>NUCLEOTIDE SEQUENCE</scope>
    <source>
        <strain evidence="1">W1-1</strain>
    </source>
</reference>
<proteinExistence type="predicted"/>
<name>A0A6S6VVA1_9PLEO</name>
<evidence type="ECO:0000313" key="2">
    <source>
        <dbReference type="Proteomes" id="UP000472372"/>
    </source>
</evidence>
<evidence type="ECO:0000313" key="1">
    <source>
        <dbReference type="EMBL" id="CAE7009140.1"/>
    </source>
</evidence>